<reference evidence="3" key="2">
    <citation type="submission" date="2025-08" db="UniProtKB">
        <authorList>
            <consortium name="Ensembl"/>
        </authorList>
    </citation>
    <scope>IDENTIFICATION</scope>
    <source>
        <strain evidence="3">Brown Norway</strain>
    </source>
</reference>
<dbReference type="Proteomes" id="UP000002494">
    <property type="component" value="Chromosome 16"/>
</dbReference>
<gene>
    <name evidence="3" type="primary">Tmem273</name>
</gene>
<proteinExistence type="predicted"/>
<dbReference type="InterPro" id="IPR029395">
    <property type="entry name" value="DUF4514"/>
</dbReference>
<feature type="signal peptide" evidence="2">
    <location>
        <begin position="1"/>
        <end position="21"/>
    </location>
</feature>
<keyword evidence="1" id="KW-1133">Transmembrane helix</keyword>
<dbReference type="Pfam" id="PF14986">
    <property type="entry name" value="DUF4514"/>
    <property type="match status" value="1"/>
</dbReference>
<reference evidence="3" key="1">
    <citation type="submission" date="2024-01" db="EMBL/GenBank/DDBJ databases">
        <title>GRCr8: a new rat reference genome assembly contstructed from accurate long reads and long range scaffolding.</title>
        <authorList>
            <person name="Doris P.A."/>
            <person name="Kalbfleisch T."/>
            <person name="Li K."/>
            <person name="Howe K."/>
            <person name="Wood J."/>
        </authorList>
    </citation>
    <scope>NUCLEOTIDE SEQUENCE [LARGE SCALE GENOMIC DNA]</scope>
    <source>
        <strain evidence="3">Brown Norway</strain>
    </source>
</reference>
<organism evidence="3 4">
    <name type="scientific">Rattus norvegicus</name>
    <name type="common">Rat</name>
    <dbReference type="NCBI Taxonomy" id="10116"/>
    <lineage>
        <taxon>Eukaryota</taxon>
        <taxon>Metazoa</taxon>
        <taxon>Chordata</taxon>
        <taxon>Craniata</taxon>
        <taxon>Vertebrata</taxon>
        <taxon>Euteleostomi</taxon>
        <taxon>Mammalia</taxon>
        <taxon>Eutheria</taxon>
        <taxon>Euarchontoglires</taxon>
        <taxon>Glires</taxon>
        <taxon>Rodentia</taxon>
        <taxon>Myomorpha</taxon>
        <taxon>Muroidea</taxon>
        <taxon>Muridae</taxon>
        <taxon>Murinae</taxon>
        <taxon>Rattus</taxon>
    </lineage>
</organism>
<dbReference type="Ensembl" id="ENSRNOT00000168199.1">
    <property type="protein sequence ID" value="ENSRNOP00000102692.1"/>
    <property type="gene ID" value="ENSRNOG00000042628.4"/>
</dbReference>
<evidence type="ECO:0000256" key="2">
    <source>
        <dbReference type="SAM" id="SignalP"/>
    </source>
</evidence>
<name>A0ABK0LBF8_RAT</name>
<keyword evidence="4" id="KW-1185">Reference proteome</keyword>
<dbReference type="PANTHER" id="PTHR37857:SF1">
    <property type="entry name" value="TRANSMEMBRANE PROTEIN 273"/>
    <property type="match status" value="1"/>
</dbReference>
<feature type="transmembrane region" description="Helical" evidence="1">
    <location>
        <begin position="37"/>
        <end position="56"/>
    </location>
</feature>
<keyword evidence="1" id="KW-0812">Transmembrane</keyword>
<dbReference type="PANTHER" id="PTHR37857">
    <property type="entry name" value="TRANSMEMBRANE PROTEIN 273"/>
    <property type="match status" value="1"/>
</dbReference>
<sequence length="132" mass="13765">MSSGVPLLKALLLLLAGTGRAQVLATGKSAGTEIDFKYVVIGTALGVALSAGFLALKICMIRRHLSDNDSTDLKNTPQGAILLKEKSLSLHGISGEYGKIAWLNGHSNCMAASNMSCSLSSRPRLGSLIPVL</sequence>
<dbReference type="RGD" id="1561145">
    <property type="gene designation" value="Tmem273"/>
</dbReference>
<evidence type="ECO:0000313" key="4">
    <source>
        <dbReference type="Proteomes" id="UP000002494"/>
    </source>
</evidence>
<feature type="chain" id="PRO_5045354692" evidence="2">
    <location>
        <begin position="22"/>
        <end position="132"/>
    </location>
</feature>
<evidence type="ECO:0000256" key="1">
    <source>
        <dbReference type="SAM" id="Phobius"/>
    </source>
</evidence>
<dbReference type="GeneTree" id="ENSGT00390000000409"/>
<accession>A0ABK0LBF8</accession>
<keyword evidence="2" id="KW-0732">Signal</keyword>
<protein>
    <submittedName>
        <fullName evidence="3">Transmembrane protein 273</fullName>
    </submittedName>
</protein>
<evidence type="ECO:0000313" key="3">
    <source>
        <dbReference type="Ensembl" id="ENSRNOP00000102692.1"/>
    </source>
</evidence>
<keyword evidence="1" id="KW-0472">Membrane</keyword>
<reference evidence="3" key="3">
    <citation type="submission" date="2025-09" db="UniProtKB">
        <authorList>
            <consortium name="Ensembl"/>
        </authorList>
    </citation>
    <scope>IDENTIFICATION</scope>
    <source>
        <strain evidence="3">Brown Norway</strain>
    </source>
</reference>